<dbReference type="InterPro" id="IPR039672">
    <property type="entry name" value="MFS_2"/>
</dbReference>
<keyword evidence="1" id="KW-1133">Transmembrane helix</keyword>
<dbReference type="EMBL" id="JAJVCN010000001">
    <property type="protein sequence ID" value="MCE7001287.1"/>
    <property type="molecule type" value="Genomic_DNA"/>
</dbReference>
<keyword evidence="3" id="KW-1185">Reference proteome</keyword>
<keyword evidence="1" id="KW-0472">Membrane</keyword>
<feature type="transmembrane region" description="Helical" evidence="1">
    <location>
        <begin position="218"/>
        <end position="239"/>
    </location>
</feature>
<dbReference type="Proteomes" id="UP001521150">
    <property type="component" value="Unassembled WGS sequence"/>
</dbReference>
<reference evidence="2 3" key="1">
    <citation type="submission" date="2021-12" db="EMBL/GenBank/DDBJ databases">
        <title>Genome sequence of Kibdelosporangium philippinense ATCC 49844.</title>
        <authorList>
            <person name="Fedorov E.A."/>
            <person name="Omeragic M."/>
            <person name="Shalygina K.F."/>
            <person name="Maclea K.S."/>
        </authorList>
    </citation>
    <scope>NUCLEOTIDE SEQUENCE [LARGE SCALE GENOMIC DNA]</scope>
    <source>
        <strain evidence="2 3">ATCC 49844</strain>
    </source>
</reference>
<feature type="transmembrane region" description="Helical" evidence="1">
    <location>
        <begin position="99"/>
        <end position="124"/>
    </location>
</feature>
<name>A0ABS8Z5Z3_9PSEU</name>
<comment type="caution">
    <text evidence="2">The sequence shown here is derived from an EMBL/GenBank/DDBJ whole genome shotgun (WGS) entry which is preliminary data.</text>
</comment>
<feature type="transmembrane region" description="Helical" evidence="1">
    <location>
        <begin position="136"/>
        <end position="158"/>
    </location>
</feature>
<dbReference type="RefSeq" id="WP_233722366.1">
    <property type="nucleotide sequence ID" value="NZ_JAJVCN010000001.1"/>
</dbReference>
<accession>A0ABS8Z5Z3</accession>
<dbReference type="PANTHER" id="PTHR11328">
    <property type="entry name" value="MAJOR FACILITATOR SUPERFAMILY DOMAIN-CONTAINING PROTEIN"/>
    <property type="match status" value="1"/>
</dbReference>
<organism evidence="2 3">
    <name type="scientific">Kibdelosporangium philippinense</name>
    <dbReference type="NCBI Taxonomy" id="211113"/>
    <lineage>
        <taxon>Bacteria</taxon>
        <taxon>Bacillati</taxon>
        <taxon>Actinomycetota</taxon>
        <taxon>Actinomycetes</taxon>
        <taxon>Pseudonocardiales</taxon>
        <taxon>Pseudonocardiaceae</taxon>
        <taxon>Kibdelosporangium</taxon>
    </lineage>
</organism>
<dbReference type="InterPro" id="IPR036259">
    <property type="entry name" value="MFS_trans_sf"/>
</dbReference>
<evidence type="ECO:0000313" key="2">
    <source>
        <dbReference type="EMBL" id="MCE7001287.1"/>
    </source>
</evidence>
<dbReference type="SUPFAM" id="SSF103473">
    <property type="entry name" value="MFS general substrate transporter"/>
    <property type="match status" value="1"/>
</dbReference>
<sequence>MTVSRRICAGYSLGSLVTGSFAAVPGLLLLPYLTDSLAVPAAAAGLIVLLPKAWDMIFNPIAGRISDRRGPRRPLLLQGGLVFGVLFAALFALPAGGGAYVGVVFLLCATAYAFFQVPYVAMLAEITTDYDQRTRLMTWRMAVLALAILLSGAGAPAIRDATGGYQTMGIAVGAMILFGAITVYLGTRGVSEQTQVDTGAGFKALVEAVRGSREFRRLLAAFVIQATGVSTLLAGVDYMSRVVLRERLLTEFLGRLYTSGVDAGQ</sequence>
<feature type="transmembrane region" description="Helical" evidence="1">
    <location>
        <begin position="75"/>
        <end position="93"/>
    </location>
</feature>
<feature type="transmembrane region" description="Helical" evidence="1">
    <location>
        <begin position="32"/>
        <end position="54"/>
    </location>
</feature>
<proteinExistence type="predicted"/>
<dbReference type="Pfam" id="PF13347">
    <property type="entry name" value="MFS_2"/>
    <property type="match status" value="1"/>
</dbReference>
<evidence type="ECO:0000256" key="1">
    <source>
        <dbReference type="SAM" id="Phobius"/>
    </source>
</evidence>
<gene>
    <name evidence="2" type="ORF">LWC34_00295</name>
</gene>
<feature type="transmembrane region" description="Helical" evidence="1">
    <location>
        <begin position="164"/>
        <end position="185"/>
    </location>
</feature>
<dbReference type="PANTHER" id="PTHR11328:SF24">
    <property type="entry name" value="MAJOR FACILITATOR SUPERFAMILY (MFS) PROFILE DOMAIN-CONTAINING PROTEIN"/>
    <property type="match status" value="1"/>
</dbReference>
<dbReference type="Gene3D" id="1.20.1250.20">
    <property type="entry name" value="MFS general substrate transporter like domains"/>
    <property type="match status" value="1"/>
</dbReference>
<protein>
    <submittedName>
        <fullName evidence="2">MFS transporter</fullName>
    </submittedName>
</protein>
<evidence type="ECO:0000313" key="3">
    <source>
        <dbReference type="Proteomes" id="UP001521150"/>
    </source>
</evidence>
<keyword evidence="1" id="KW-0812">Transmembrane</keyword>